<dbReference type="EMBL" id="JACGWL010000751">
    <property type="protein sequence ID" value="KAK4382154.1"/>
    <property type="molecule type" value="Genomic_DNA"/>
</dbReference>
<feature type="domain" description="Retrotransposon Copia-like N-terminal" evidence="1">
    <location>
        <begin position="33"/>
        <end position="71"/>
    </location>
</feature>
<keyword evidence="3" id="KW-1185">Reference proteome</keyword>
<dbReference type="InterPro" id="IPR029472">
    <property type="entry name" value="Copia-like_N"/>
</dbReference>
<reference evidence="2" key="1">
    <citation type="submission" date="2020-06" db="EMBL/GenBank/DDBJ databases">
        <authorList>
            <person name="Li T."/>
            <person name="Hu X."/>
            <person name="Zhang T."/>
            <person name="Song X."/>
            <person name="Zhang H."/>
            <person name="Dai N."/>
            <person name="Sheng W."/>
            <person name="Hou X."/>
            <person name="Wei L."/>
        </authorList>
    </citation>
    <scope>NUCLEOTIDE SEQUENCE</scope>
    <source>
        <strain evidence="2">K16</strain>
        <tissue evidence="2">Leaf</tissue>
    </source>
</reference>
<proteinExistence type="predicted"/>
<evidence type="ECO:0000259" key="1">
    <source>
        <dbReference type="Pfam" id="PF14244"/>
    </source>
</evidence>
<evidence type="ECO:0000313" key="2">
    <source>
        <dbReference type="EMBL" id="KAK4382154.1"/>
    </source>
</evidence>
<dbReference type="Proteomes" id="UP001289374">
    <property type="component" value="Unassembled WGS sequence"/>
</dbReference>
<sequence>MESSSNTNLEVLVATTETSSSTDGVTTRVQLLENSSMIMISAPLNRNNFLTCSRSVCIAWEGKDKLGFIDGLDTINTYLYSSSTRSLWVELEARYGECDGPLLYIIQREIASISQGNLSASAYYTNLKQLWDELMCLMPPVMCTCGLCIYGCKKVLDPLPSVNKAYAMVLRVERQRQVNLEYAETLDNFAMHMRTLEHRMAQKPAFRKKEQSTIGSSTRLAQVDEMASVMFQNGFIVSLPTIQEPRSYLQARGCLDWHVHQVDINNTFLHGFLDEDIYMVVPEDDVLITSPSAAQILDVKAFLDSAFTIEDLGTA</sequence>
<reference evidence="2" key="2">
    <citation type="journal article" date="2024" name="Plant">
        <title>Genomic evolution and insights into agronomic trait innovations of Sesamum species.</title>
        <authorList>
            <person name="Miao H."/>
            <person name="Wang L."/>
            <person name="Qu L."/>
            <person name="Liu H."/>
            <person name="Sun Y."/>
            <person name="Le M."/>
            <person name="Wang Q."/>
            <person name="Wei S."/>
            <person name="Zheng Y."/>
            <person name="Lin W."/>
            <person name="Duan Y."/>
            <person name="Cao H."/>
            <person name="Xiong S."/>
            <person name="Wang X."/>
            <person name="Wei L."/>
            <person name="Li C."/>
            <person name="Ma Q."/>
            <person name="Ju M."/>
            <person name="Zhao R."/>
            <person name="Li G."/>
            <person name="Mu C."/>
            <person name="Tian Q."/>
            <person name="Mei H."/>
            <person name="Zhang T."/>
            <person name="Gao T."/>
            <person name="Zhang H."/>
        </authorList>
    </citation>
    <scope>NUCLEOTIDE SEQUENCE</scope>
    <source>
        <strain evidence="2">K16</strain>
    </source>
</reference>
<name>A0AAE1T593_9LAMI</name>
<dbReference type="AlphaFoldDB" id="A0AAE1T593"/>
<dbReference type="PANTHER" id="PTHR37610:SF40">
    <property type="entry name" value="OS01G0909600 PROTEIN"/>
    <property type="match status" value="1"/>
</dbReference>
<dbReference type="Pfam" id="PF14244">
    <property type="entry name" value="Retrotran_gag_3"/>
    <property type="match status" value="1"/>
</dbReference>
<comment type="caution">
    <text evidence="2">The sequence shown here is derived from an EMBL/GenBank/DDBJ whole genome shotgun (WGS) entry which is preliminary data.</text>
</comment>
<dbReference type="PANTHER" id="PTHR37610">
    <property type="entry name" value="CCHC-TYPE DOMAIN-CONTAINING PROTEIN"/>
    <property type="match status" value="1"/>
</dbReference>
<protein>
    <recommendedName>
        <fullName evidence="1">Retrotransposon Copia-like N-terminal domain-containing protein</fullName>
    </recommendedName>
</protein>
<evidence type="ECO:0000313" key="3">
    <source>
        <dbReference type="Proteomes" id="UP001289374"/>
    </source>
</evidence>
<organism evidence="2 3">
    <name type="scientific">Sesamum angolense</name>
    <dbReference type="NCBI Taxonomy" id="2727404"/>
    <lineage>
        <taxon>Eukaryota</taxon>
        <taxon>Viridiplantae</taxon>
        <taxon>Streptophyta</taxon>
        <taxon>Embryophyta</taxon>
        <taxon>Tracheophyta</taxon>
        <taxon>Spermatophyta</taxon>
        <taxon>Magnoliopsida</taxon>
        <taxon>eudicotyledons</taxon>
        <taxon>Gunneridae</taxon>
        <taxon>Pentapetalae</taxon>
        <taxon>asterids</taxon>
        <taxon>lamiids</taxon>
        <taxon>Lamiales</taxon>
        <taxon>Pedaliaceae</taxon>
        <taxon>Sesamum</taxon>
    </lineage>
</organism>
<gene>
    <name evidence="2" type="ORF">Sango_2899800</name>
</gene>
<accession>A0AAE1T593</accession>